<proteinExistence type="predicted"/>
<dbReference type="EMBL" id="ML735275">
    <property type="protein sequence ID" value="KAE8388708.1"/>
    <property type="molecule type" value="Genomic_DNA"/>
</dbReference>
<gene>
    <name evidence="2" type="ORF">BDV23DRAFT_185183</name>
</gene>
<feature type="region of interest" description="Disordered" evidence="1">
    <location>
        <begin position="131"/>
        <end position="226"/>
    </location>
</feature>
<dbReference type="Proteomes" id="UP000326877">
    <property type="component" value="Unassembled WGS sequence"/>
</dbReference>
<evidence type="ECO:0000313" key="2">
    <source>
        <dbReference type="EMBL" id="KAE8388708.1"/>
    </source>
</evidence>
<feature type="compositionally biased region" description="Low complexity" evidence="1">
    <location>
        <begin position="167"/>
        <end position="219"/>
    </location>
</feature>
<accession>A0A5N7C4B2</accession>
<organism evidence="2">
    <name type="scientific">Petromyces alliaceus</name>
    <name type="common">Aspergillus alliaceus</name>
    <dbReference type="NCBI Taxonomy" id="209559"/>
    <lineage>
        <taxon>Eukaryota</taxon>
        <taxon>Fungi</taxon>
        <taxon>Dikarya</taxon>
        <taxon>Ascomycota</taxon>
        <taxon>Pezizomycotina</taxon>
        <taxon>Eurotiomycetes</taxon>
        <taxon>Eurotiomycetidae</taxon>
        <taxon>Eurotiales</taxon>
        <taxon>Aspergillaceae</taxon>
        <taxon>Aspergillus</taxon>
        <taxon>Aspergillus subgen. Circumdati</taxon>
    </lineage>
</organism>
<feature type="region of interest" description="Disordered" evidence="1">
    <location>
        <begin position="22"/>
        <end position="49"/>
    </location>
</feature>
<protein>
    <submittedName>
        <fullName evidence="2">Uncharacterized protein</fullName>
    </submittedName>
</protein>
<reference evidence="2" key="1">
    <citation type="submission" date="2019-04" db="EMBL/GenBank/DDBJ databases">
        <title>Friends and foes A comparative genomics studyof 23 Aspergillus species from section Flavi.</title>
        <authorList>
            <consortium name="DOE Joint Genome Institute"/>
            <person name="Kjaerbolling I."/>
            <person name="Vesth T."/>
            <person name="Frisvad J.C."/>
            <person name="Nybo J.L."/>
            <person name="Theobald S."/>
            <person name="Kildgaard S."/>
            <person name="Isbrandt T."/>
            <person name="Kuo A."/>
            <person name="Sato A."/>
            <person name="Lyhne E.K."/>
            <person name="Kogle M.E."/>
            <person name="Wiebenga A."/>
            <person name="Kun R.S."/>
            <person name="Lubbers R.J."/>
            <person name="Makela M.R."/>
            <person name="Barry K."/>
            <person name="Chovatia M."/>
            <person name="Clum A."/>
            <person name="Daum C."/>
            <person name="Haridas S."/>
            <person name="He G."/>
            <person name="LaButti K."/>
            <person name="Lipzen A."/>
            <person name="Mondo S."/>
            <person name="Riley R."/>
            <person name="Salamov A."/>
            <person name="Simmons B.A."/>
            <person name="Magnuson J.K."/>
            <person name="Henrissat B."/>
            <person name="Mortensen U.H."/>
            <person name="Larsen T.O."/>
            <person name="Devries R.P."/>
            <person name="Grigoriev I.V."/>
            <person name="Machida M."/>
            <person name="Baker S.E."/>
            <person name="Andersen M.R."/>
        </authorList>
    </citation>
    <scope>NUCLEOTIDE SEQUENCE [LARGE SCALE GENOMIC DNA]</scope>
    <source>
        <strain evidence="2">IBT 14317</strain>
    </source>
</reference>
<dbReference type="AlphaFoldDB" id="A0A5N7C4B2"/>
<name>A0A5N7C4B2_PETAA</name>
<sequence length="313" mass="33606">MAQGRRGSRMTWNDDNVRTVRGIRPSYLTPSPPVSSSVSSPSPHHRPSEAHNISIHQLWNVILKTQRVNLDVNLAEVSAAWPGEQRPTVIALEGQLAAFRRHLPPGSNSKMVLHRGNLDAALAARAVGNRQDVTSASIQDEGERTAQADAEPTPENTQVRAPANASTHRNTTRMTNATATPPAARTVARSTNAPATTIATPMTTSATTTSPPTASVASTGHASSISHGLPGWSTPPVSNQCKAKEPQGQYIPVFLPPFSTRETPRRTPKRTPMSLALPKNKSCIQDSLQFALERAASRCGRLNMLLYGGVMEV</sequence>
<dbReference type="OrthoDB" id="4501144at2759"/>
<evidence type="ECO:0000256" key="1">
    <source>
        <dbReference type="SAM" id="MobiDB-lite"/>
    </source>
</evidence>